<name>A0A7C8VE90_ORBOL</name>
<protein>
    <submittedName>
        <fullName evidence="2">Uncharacterized protein</fullName>
    </submittedName>
</protein>
<proteinExistence type="predicted"/>
<gene>
    <name evidence="2" type="ORF">TWF970_001257</name>
</gene>
<reference evidence="2 3" key="1">
    <citation type="submission" date="2020-01" db="EMBL/GenBank/DDBJ databases">
        <authorList>
            <person name="Palmer J.M."/>
        </authorList>
    </citation>
    <scope>NUCLEOTIDE SEQUENCE [LARGE SCALE GENOMIC DNA]</scope>
    <source>
        <strain evidence="2 3">TWF970</strain>
    </source>
</reference>
<sequence length="575" mass="65783">MAGLMDLPNEIIYLILSYIIVCPIAAAAPSFSFLVPTRRPDEPNICIFQLRQVNHRFNSHISRLFFENITIPYEAYSSFPTFLKSAIFSPENENVGYIKRLSIKPFILDSESRCRYLNSLGSLVKDLDVAREEFKADMKKDIAGLIGRLRPNQLVGFECAIHGLVDYQALIDTQRSLQQLLVNPVELVPHILDNPNFFLPCLQNLHLEGFRPSHETQYQLLARTIIQPYASKLRVLSIDMTEDTRDGSPSTYHSEAILETCKSRLKATLGADILDPQVIPLEFTQLEELSIQGSHNSHPIPVFEGLLPITSLGRLTIKNCTQLNDVYRLLPTAFPRINHLHIEGSLTMRRVTRILEHFPRLSHLHLSHIPKSSADSSFFNRLALWHHRCSLQSIWLGAGHISSQKVITRNTRPRRLHVNDIGRHLRRFVEIAVEVRLDELFLGNNIPNWPRLPNLELLRVLGSDTEPESESDTPPEPPMHPSDAIKILWTQRLEQTFCKITNFPGEFWLIHGMYKKPVYSGPTGPRVEIFKSWIGEGGEVVIKEMSFRDARRRFPRSLILGTERDQAMWEGPVRG</sequence>
<evidence type="ECO:0000313" key="3">
    <source>
        <dbReference type="Proteomes" id="UP000474640"/>
    </source>
</evidence>
<dbReference type="Gene3D" id="3.80.10.10">
    <property type="entry name" value="Ribonuclease Inhibitor"/>
    <property type="match status" value="1"/>
</dbReference>
<keyword evidence="1" id="KW-1133">Transmembrane helix</keyword>
<dbReference type="SUPFAM" id="SSF52047">
    <property type="entry name" value="RNI-like"/>
    <property type="match status" value="1"/>
</dbReference>
<evidence type="ECO:0000256" key="1">
    <source>
        <dbReference type="SAM" id="Phobius"/>
    </source>
</evidence>
<dbReference type="EMBL" id="JAABOJ010000011">
    <property type="protein sequence ID" value="KAF3283278.1"/>
    <property type="molecule type" value="Genomic_DNA"/>
</dbReference>
<dbReference type="OrthoDB" id="5351126at2759"/>
<accession>A0A7C8VE90</accession>
<dbReference type="Proteomes" id="UP000474640">
    <property type="component" value="Unassembled WGS sequence"/>
</dbReference>
<feature type="transmembrane region" description="Helical" evidence="1">
    <location>
        <begin position="12"/>
        <end position="35"/>
    </location>
</feature>
<keyword evidence="1" id="KW-0812">Transmembrane</keyword>
<organism evidence="2 3">
    <name type="scientific">Orbilia oligospora</name>
    <name type="common">Nematode-trapping fungus</name>
    <name type="synonym">Arthrobotrys oligospora</name>
    <dbReference type="NCBI Taxonomy" id="2813651"/>
    <lineage>
        <taxon>Eukaryota</taxon>
        <taxon>Fungi</taxon>
        <taxon>Dikarya</taxon>
        <taxon>Ascomycota</taxon>
        <taxon>Pezizomycotina</taxon>
        <taxon>Orbiliomycetes</taxon>
        <taxon>Orbiliales</taxon>
        <taxon>Orbiliaceae</taxon>
        <taxon>Orbilia</taxon>
    </lineage>
</organism>
<evidence type="ECO:0000313" key="2">
    <source>
        <dbReference type="EMBL" id="KAF3283278.1"/>
    </source>
</evidence>
<comment type="caution">
    <text evidence="2">The sequence shown here is derived from an EMBL/GenBank/DDBJ whole genome shotgun (WGS) entry which is preliminary data.</text>
</comment>
<dbReference type="InterPro" id="IPR032675">
    <property type="entry name" value="LRR_dom_sf"/>
</dbReference>
<dbReference type="AlphaFoldDB" id="A0A7C8VE90"/>
<keyword evidence="1" id="KW-0472">Membrane</keyword>